<feature type="transmembrane region" description="Helical" evidence="1">
    <location>
        <begin position="49"/>
        <end position="79"/>
    </location>
</feature>
<evidence type="ECO:0000313" key="2">
    <source>
        <dbReference type="EMBL" id="GLK49216.1"/>
    </source>
</evidence>
<dbReference type="Proteomes" id="UP001143509">
    <property type="component" value="Unassembled WGS sequence"/>
</dbReference>
<reference evidence="2" key="1">
    <citation type="journal article" date="2014" name="Int. J. Syst. Evol. Microbiol.">
        <title>Complete genome of a new Firmicutes species belonging to the dominant human colonic microbiota ('Ruminococcus bicirculans') reveals two chromosomes and a selective capacity to utilize plant glucans.</title>
        <authorList>
            <consortium name="NISC Comparative Sequencing Program"/>
            <person name="Wegmann U."/>
            <person name="Louis P."/>
            <person name="Goesmann A."/>
            <person name="Henrissat B."/>
            <person name="Duncan S.H."/>
            <person name="Flint H.J."/>
        </authorList>
    </citation>
    <scope>NUCLEOTIDE SEQUENCE</scope>
    <source>
        <strain evidence="2">VKM B-1499</strain>
    </source>
</reference>
<feature type="transmembrane region" description="Helical" evidence="1">
    <location>
        <begin position="91"/>
        <end position="115"/>
    </location>
</feature>
<gene>
    <name evidence="2" type="ORF">GCM10017620_21890</name>
</gene>
<organism evidence="2 3">
    <name type="scientific">Brevundimonas intermedia</name>
    <dbReference type="NCBI Taxonomy" id="74315"/>
    <lineage>
        <taxon>Bacteria</taxon>
        <taxon>Pseudomonadati</taxon>
        <taxon>Pseudomonadota</taxon>
        <taxon>Alphaproteobacteria</taxon>
        <taxon>Caulobacterales</taxon>
        <taxon>Caulobacteraceae</taxon>
        <taxon>Brevundimonas</taxon>
    </lineage>
</organism>
<keyword evidence="3" id="KW-1185">Reference proteome</keyword>
<evidence type="ECO:0000313" key="3">
    <source>
        <dbReference type="Proteomes" id="UP001143509"/>
    </source>
</evidence>
<dbReference type="RefSeq" id="WP_271165408.1">
    <property type="nucleotide sequence ID" value="NZ_BSFD01000006.1"/>
</dbReference>
<reference evidence="2" key="2">
    <citation type="submission" date="2023-01" db="EMBL/GenBank/DDBJ databases">
        <authorList>
            <person name="Sun Q."/>
            <person name="Evtushenko L."/>
        </authorList>
    </citation>
    <scope>NUCLEOTIDE SEQUENCE</scope>
    <source>
        <strain evidence="2">VKM B-1499</strain>
    </source>
</reference>
<comment type="caution">
    <text evidence="2">The sequence shown here is derived from an EMBL/GenBank/DDBJ whole genome shotgun (WGS) entry which is preliminary data.</text>
</comment>
<keyword evidence="1" id="KW-1133">Transmembrane helix</keyword>
<accession>A0ABQ5TA43</accession>
<feature type="transmembrane region" description="Helical" evidence="1">
    <location>
        <begin position="12"/>
        <end position="37"/>
    </location>
</feature>
<name>A0ABQ5TA43_9CAUL</name>
<keyword evidence="1" id="KW-0472">Membrane</keyword>
<sequence length="153" mass="15707">MIKSMSERLGALIIANVLAASTIAGMSAVGMWIGIIISPGEAGLGDAIGLGLLFGLLAALYSFIISFPVYLVGLIVVGIPTWWILHNSGRVSAGAFSITAAIESVLAGAIVFRLLAPGTELAAPLLAIPGGLAGWIIWRRSYKAVTPQPAPPS</sequence>
<proteinExistence type="predicted"/>
<dbReference type="EMBL" id="BSFD01000006">
    <property type="protein sequence ID" value="GLK49216.1"/>
    <property type="molecule type" value="Genomic_DNA"/>
</dbReference>
<feature type="transmembrane region" description="Helical" evidence="1">
    <location>
        <begin position="121"/>
        <end position="138"/>
    </location>
</feature>
<evidence type="ECO:0000256" key="1">
    <source>
        <dbReference type="SAM" id="Phobius"/>
    </source>
</evidence>
<keyword evidence="1" id="KW-0812">Transmembrane</keyword>
<protein>
    <submittedName>
        <fullName evidence="2">Uncharacterized protein</fullName>
    </submittedName>
</protein>